<keyword evidence="2" id="KW-1185">Reference proteome</keyword>
<dbReference type="Proteomes" id="UP000501003">
    <property type="component" value="Chromosome"/>
</dbReference>
<sequence length="121" mass="13634">MQPLEISGYQLKAEIAFSPLQAAELVSLLARTKSIFELEFNTLPSERYLHHPALGICRQELDEAGEQLIRAGVIENLLMETAGNLSEFSRGFRRLTGVAWMDLIEPYRKSAEYLIALPRAV</sequence>
<evidence type="ECO:0000313" key="2">
    <source>
        <dbReference type="Proteomes" id="UP000501003"/>
    </source>
</evidence>
<dbReference type="InterPro" id="IPR021491">
    <property type="entry name" value="DUF3145"/>
</dbReference>
<evidence type="ECO:0000313" key="1">
    <source>
        <dbReference type="EMBL" id="QKJ25196.1"/>
    </source>
</evidence>
<dbReference type="AlphaFoldDB" id="A0A7D4U7M3"/>
<dbReference type="Pfam" id="PF11343">
    <property type="entry name" value="DUF3145"/>
    <property type="match status" value="1"/>
</dbReference>
<dbReference type="KEGG" id="aqg:HRU87_03140"/>
<organism evidence="1 2">
    <name type="scientific">Aquiluna borgnonia</name>
    <dbReference type="NCBI Taxonomy" id="2499157"/>
    <lineage>
        <taxon>Bacteria</taxon>
        <taxon>Bacillati</taxon>
        <taxon>Actinomycetota</taxon>
        <taxon>Actinomycetes</taxon>
        <taxon>Micrococcales</taxon>
        <taxon>Microbacteriaceae</taxon>
        <taxon>Luna cluster</taxon>
        <taxon>Luna-1 subcluster</taxon>
        <taxon>Aquiluna</taxon>
    </lineage>
</organism>
<gene>
    <name evidence="1" type="ORF">HRU87_03140</name>
</gene>
<name>A0A7D4U7M3_9MICO</name>
<proteinExistence type="predicted"/>
<reference evidence="1 2" key="1">
    <citation type="submission" date="2020-05" db="EMBL/GenBank/DDBJ databases">
        <title>Aquirufa sp. strain 15G-AUS-rot a new Aquirufa species.</title>
        <authorList>
            <person name="Pitt A."/>
            <person name="Hahn M.W."/>
        </authorList>
    </citation>
    <scope>NUCLEOTIDE SEQUENCE [LARGE SCALE GENOMIC DNA]</scope>
    <source>
        <strain evidence="1 2">15G-AUS-rot</strain>
    </source>
</reference>
<dbReference type="EMBL" id="CP054056">
    <property type="protein sequence ID" value="QKJ25196.1"/>
    <property type="molecule type" value="Genomic_DNA"/>
</dbReference>
<protein>
    <submittedName>
        <fullName evidence="1">DUF3145 family protein</fullName>
    </submittedName>
</protein>
<accession>A0A7D4U7M3</accession>